<dbReference type="SFLD" id="SFLDS00003">
    <property type="entry name" value="Haloacid_Dehalogenase"/>
    <property type="match status" value="1"/>
</dbReference>
<dbReference type="PANTHER" id="PTHR43481">
    <property type="entry name" value="FRUCTOSE-1-PHOSPHATE PHOSPHATASE"/>
    <property type="match status" value="1"/>
</dbReference>
<gene>
    <name evidence="1" type="ORF">MEBOL_007208</name>
</gene>
<dbReference type="EMBL" id="CP022163">
    <property type="protein sequence ID" value="ATB33710.1"/>
    <property type="molecule type" value="Genomic_DNA"/>
</dbReference>
<dbReference type="Gene3D" id="3.40.50.1000">
    <property type="entry name" value="HAD superfamily/HAD-like"/>
    <property type="match status" value="1"/>
</dbReference>
<dbReference type="InterPro" id="IPR036412">
    <property type="entry name" value="HAD-like_sf"/>
</dbReference>
<dbReference type="Gene3D" id="1.10.150.240">
    <property type="entry name" value="Putative phosphatase, domain 2"/>
    <property type="match status" value="1"/>
</dbReference>
<evidence type="ECO:0000313" key="1">
    <source>
        <dbReference type="EMBL" id="ATB33710.1"/>
    </source>
</evidence>
<dbReference type="SFLD" id="SFLDG01135">
    <property type="entry name" value="C1.5.6:_HAD__Beta-PGM__Phospha"/>
    <property type="match status" value="1"/>
</dbReference>
<dbReference type="KEGG" id="mbd:MEBOL_007208"/>
<name>A0A250IR32_9BACT</name>
<dbReference type="InterPro" id="IPR006439">
    <property type="entry name" value="HAD-SF_hydro_IA"/>
</dbReference>
<accession>A0A250IR32</accession>
<protein>
    <submittedName>
        <fullName evidence="1">Beta-phosphoglucomutase</fullName>
    </submittedName>
</protein>
<dbReference type="RefSeq" id="WP_095981702.1">
    <property type="nucleotide sequence ID" value="NZ_CP022163.1"/>
</dbReference>
<dbReference type="PRINTS" id="PR00413">
    <property type="entry name" value="HADHALOGNASE"/>
</dbReference>
<dbReference type="GO" id="GO:0050308">
    <property type="term" value="F:sugar-phosphatase activity"/>
    <property type="evidence" value="ECO:0007669"/>
    <property type="project" value="TreeGrafter"/>
</dbReference>
<dbReference type="AlphaFoldDB" id="A0A250IR32"/>
<evidence type="ECO:0000313" key="2">
    <source>
        <dbReference type="Proteomes" id="UP000217289"/>
    </source>
</evidence>
<dbReference type="OrthoDB" id="9778019at2"/>
<dbReference type="SUPFAM" id="SSF56784">
    <property type="entry name" value="HAD-like"/>
    <property type="match status" value="1"/>
</dbReference>
<dbReference type="NCBIfam" id="TIGR01509">
    <property type="entry name" value="HAD-SF-IA-v3"/>
    <property type="match status" value="1"/>
</dbReference>
<dbReference type="InterPro" id="IPR023214">
    <property type="entry name" value="HAD_sf"/>
</dbReference>
<reference evidence="1 2" key="1">
    <citation type="submission" date="2017-06" db="EMBL/GenBank/DDBJ databases">
        <authorList>
            <person name="Kim H.J."/>
            <person name="Triplett B.A."/>
        </authorList>
    </citation>
    <scope>NUCLEOTIDE SEQUENCE [LARGE SCALE GENOMIC DNA]</scope>
    <source>
        <strain evidence="1 2">DSM 14713</strain>
    </source>
</reference>
<dbReference type="Pfam" id="PF00702">
    <property type="entry name" value="Hydrolase"/>
    <property type="match status" value="1"/>
</dbReference>
<dbReference type="SFLD" id="SFLDG01129">
    <property type="entry name" value="C1.5:_HAD__Beta-PGM__Phosphata"/>
    <property type="match status" value="1"/>
</dbReference>
<keyword evidence="2" id="KW-1185">Reference proteome</keyword>
<proteinExistence type="predicted"/>
<sequence length="224" mass="23925">MQLRRSTPYPFSAVLFDLDGVIIDTTALHYRVWERFGLARGFVPTGAQLLASNGRPARETLRDWFGAALGEDTLAAMMREVEPLVLQALETEPVSAVPGVREFLQALRAAGVPWALGTSATPSHAERALSRLGLSEAFPVRITAANVVQGKPHPEVYLKAAAALGVSPSACLVFEDAVAGLRAARAAGASCVALTTSFPRDVLSREAPHWIAEDFRALPTDIAP</sequence>
<organism evidence="1 2">
    <name type="scientific">Melittangium boletus DSM 14713</name>
    <dbReference type="NCBI Taxonomy" id="1294270"/>
    <lineage>
        <taxon>Bacteria</taxon>
        <taxon>Pseudomonadati</taxon>
        <taxon>Myxococcota</taxon>
        <taxon>Myxococcia</taxon>
        <taxon>Myxococcales</taxon>
        <taxon>Cystobacterineae</taxon>
        <taxon>Archangiaceae</taxon>
        <taxon>Melittangium</taxon>
    </lineage>
</organism>
<dbReference type="PANTHER" id="PTHR43481:SF4">
    <property type="entry name" value="GLYCEROL-1-PHOSPHATE PHOSPHOHYDROLASE 1-RELATED"/>
    <property type="match status" value="1"/>
</dbReference>
<dbReference type="Proteomes" id="UP000217289">
    <property type="component" value="Chromosome"/>
</dbReference>
<dbReference type="InterPro" id="IPR051806">
    <property type="entry name" value="HAD-like_SPP"/>
</dbReference>
<dbReference type="InterPro" id="IPR023198">
    <property type="entry name" value="PGP-like_dom2"/>
</dbReference>